<proteinExistence type="predicted"/>
<dbReference type="Proteomes" id="UP000823388">
    <property type="component" value="Chromosome 9K"/>
</dbReference>
<feature type="region of interest" description="Disordered" evidence="1">
    <location>
        <begin position="1"/>
        <end position="127"/>
    </location>
</feature>
<comment type="caution">
    <text evidence="2">The sequence shown here is derived from an EMBL/GenBank/DDBJ whole genome shotgun (WGS) entry which is preliminary data.</text>
</comment>
<keyword evidence="3" id="KW-1185">Reference proteome</keyword>
<evidence type="ECO:0000313" key="3">
    <source>
        <dbReference type="Proteomes" id="UP000823388"/>
    </source>
</evidence>
<feature type="compositionally biased region" description="Polar residues" evidence="1">
    <location>
        <begin position="1"/>
        <end position="20"/>
    </location>
</feature>
<evidence type="ECO:0000313" key="2">
    <source>
        <dbReference type="EMBL" id="KAG2550473.1"/>
    </source>
</evidence>
<accession>A0A8T0NMK4</accession>
<name>A0A8T0NMK4_PANVG</name>
<sequence length="127" mass="13933">MTAHQRTNTPARGTARVTSNSSPPGRPPRRPPAAASSSSYALPTHASATLPPRTQTRLLPSRRRRLPLRPPQTVALAARRRSACSSHPRCLQRPHVRLLPRWPPRRGPPPLPLPPNWASSNDGPPKN</sequence>
<organism evidence="2 3">
    <name type="scientific">Panicum virgatum</name>
    <name type="common">Blackwell switchgrass</name>
    <dbReference type="NCBI Taxonomy" id="38727"/>
    <lineage>
        <taxon>Eukaryota</taxon>
        <taxon>Viridiplantae</taxon>
        <taxon>Streptophyta</taxon>
        <taxon>Embryophyta</taxon>
        <taxon>Tracheophyta</taxon>
        <taxon>Spermatophyta</taxon>
        <taxon>Magnoliopsida</taxon>
        <taxon>Liliopsida</taxon>
        <taxon>Poales</taxon>
        <taxon>Poaceae</taxon>
        <taxon>PACMAD clade</taxon>
        <taxon>Panicoideae</taxon>
        <taxon>Panicodae</taxon>
        <taxon>Paniceae</taxon>
        <taxon>Panicinae</taxon>
        <taxon>Panicum</taxon>
        <taxon>Panicum sect. Hiantes</taxon>
    </lineage>
</organism>
<dbReference type="AlphaFoldDB" id="A0A8T0NMK4"/>
<feature type="compositionally biased region" description="Low complexity" evidence="1">
    <location>
        <begin position="49"/>
        <end position="59"/>
    </location>
</feature>
<feature type="compositionally biased region" description="Polar residues" evidence="1">
    <location>
        <begin position="117"/>
        <end position="127"/>
    </location>
</feature>
<gene>
    <name evidence="2" type="ORF">PVAP13_9KG340132</name>
</gene>
<evidence type="ECO:0000256" key="1">
    <source>
        <dbReference type="SAM" id="MobiDB-lite"/>
    </source>
</evidence>
<protein>
    <submittedName>
        <fullName evidence="2">Uncharacterized protein</fullName>
    </submittedName>
</protein>
<reference evidence="2" key="1">
    <citation type="submission" date="2020-05" db="EMBL/GenBank/DDBJ databases">
        <title>WGS assembly of Panicum virgatum.</title>
        <authorList>
            <person name="Lovell J.T."/>
            <person name="Jenkins J."/>
            <person name="Shu S."/>
            <person name="Juenger T.E."/>
            <person name="Schmutz J."/>
        </authorList>
    </citation>
    <scope>NUCLEOTIDE SEQUENCE</scope>
    <source>
        <strain evidence="2">AP13</strain>
    </source>
</reference>
<dbReference type="EMBL" id="CM029053">
    <property type="protein sequence ID" value="KAG2550473.1"/>
    <property type="molecule type" value="Genomic_DNA"/>
</dbReference>
<feature type="compositionally biased region" description="Pro residues" evidence="1">
    <location>
        <begin position="101"/>
        <end position="115"/>
    </location>
</feature>